<evidence type="ECO:0000313" key="4">
    <source>
        <dbReference type="EMBL" id="GMN56779.1"/>
    </source>
</evidence>
<feature type="chain" id="PRO_5041704594" description="Wall-associated receptor kinase C-terminal domain-containing protein" evidence="2">
    <location>
        <begin position="30"/>
        <end position="243"/>
    </location>
</feature>
<feature type="signal peptide" evidence="2">
    <location>
        <begin position="1"/>
        <end position="29"/>
    </location>
</feature>
<evidence type="ECO:0000256" key="2">
    <source>
        <dbReference type="SAM" id="SignalP"/>
    </source>
</evidence>
<organism evidence="4 5">
    <name type="scientific">Ficus carica</name>
    <name type="common">Common fig</name>
    <dbReference type="NCBI Taxonomy" id="3494"/>
    <lineage>
        <taxon>Eukaryota</taxon>
        <taxon>Viridiplantae</taxon>
        <taxon>Streptophyta</taxon>
        <taxon>Embryophyta</taxon>
        <taxon>Tracheophyta</taxon>
        <taxon>Spermatophyta</taxon>
        <taxon>Magnoliopsida</taxon>
        <taxon>eudicotyledons</taxon>
        <taxon>Gunneridae</taxon>
        <taxon>Pentapetalae</taxon>
        <taxon>rosids</taxon>
        <taxon>fabids</taxon>
        <taxon>Rosales</taxon>
        <taxon>Moraceae</taxon>
        <taxon>Ficeae</taxon>
        <taxon>Ficus</taxon>
    </lineage>
</organism>
<keyword evidence="5" id="KW-1185">Reference proteome</keyword>
<dbReference type="Proteomes" id="UP001187192">
    <property type="component" value="Unassembled WGS sequence"/>
</dbReference>
<evidence type="ECO:0000256" key="1">
    <source>
        <dbReference type="ARBA" id="ARBA00023180"/>
    </source>
</evidence>
<dbReference type="InterPro" id="IPR032872">
    <property type="entry name" value="WAK_assoc_C"/>
</dbReference>
<protein>
    <recommendedName>
        <fullName evidence="3">Wall-associated receptor kinase C-terminal domain-containing protein</fullName>
    </recommendedName>
</protein>
<keyword evidence="2" id="KW-0732">Signal</keyword>
<evidence type="ECO:0000313" key="5">
    <source>
        <dbReference type="Proteomes" id="UP001187192"/>
    </source>
</evidence>
<name>A0AA88APG7_FICCA</name>
<dbReference type="PANTHER" id="PTHR33138">
    <property type="entry name" value="OS01G0690200 PROTEIN"/>
    <property type="match status" value="1"/>
</dbReference>
<proteinExistence type="predicted"/>
<comment type="caution">
    <text evidence="4">The sequence shown here is derived from an EMBL/GenBank/DDBJ whole genome shotgun (WGS) entry which is preliminary data.</text>
</comment>
<dbReference type="AlphaFoldDB" id="A0AA88APG7"/>
<accession>A0AA88APG7</accession>
<feature type="domain" description="Wall-associated receptor kinase C-terminal" evidence="3">
    <location>
        <begin position="140"/>
        <end position="229"/>
    </location>
</feature>
<dbReference type="EMBL" id="BTGU01000065">
    <property type="protein sequence ID" value="GMN56779.1"/>
    <property type="molecule type" value="Genomic_DNA"/>
</dbReference>
<dbReference type="Pfam" id="PF14380">
    <property type="entry name" value="WAK_assoc"/>
    <property type="match status" value="1"/>
</dbReference>
<dbReference type="PANTHER" id="PTHR33138:SF79">
    <property type="entry name" value="WALL-ASSOCIATED RECEPTOR KINASE GALACTURONAN-BINDING DOMAIN-CONTAINING PROTEIN"/>
    <property type="match status" value="1"/>
</dbReference>
<reference evidence="4" key="1">
    <citation type="submission" date="2023-07" db="EMBL/GenBank/DDBJ databases">
        <title>draft genome sequence of fig (Ficus carica).</title>
        <authorList>
            <person name="Takahashi T."/>
            <person name="Nishimura K."/>
        </authorList>
    </citation>
    <scope>NUCLEOTIDE SEQUENCE</scope>
</reference>
<evidence type="ECO:0000259" key="3">
    <source>
        <dbReference type="Pfam" id="PF14380"/>
    </source>
</evidence>
<sequence>MNTSASFLSSLLFLMLFILFASVVSLSQANEDDPFKSCESFDCGVVDCESDQDSPMFDVVSQKFHVLDINLTARVLKIARGDFWDSNCPEKFINTTLSSTLLDYTSNDKNTTLLYDCDEATEFSNLVGFDCAVTNISRRAYFVVDETDLHSPEFTWPVCRFSVVVPVMEEVVKQYVTGLICFDRVFQGGFEEEWNIIDEENCKDCVGSGGRCGYNSSTTEDNIFFCFCPLDLLTDGLGCRPSL</sequence>
<gene>
    <name evidence="4" type="ORF">TIFTF001_025886</name>
</gene>
<keyword evidence="1" id="KW-0325">Glycoprotein</keyword>